<protein>
    <submittedName>
        <fullName evidence="2">Uncharacterized protein</fullName>
    </submittedName>
</protein>
<sequence>VYLLLSLNTRVRKTSPAVSSQCQREKTNRQRGTPRSVNFPAETPSTFQASFIPRHQVMNFHRREILDLVQSQAGHQLVVCQRQVDGPIAMNMAHIAMGTVRHPDQAGEPGLGPVQRHANVLRIHRRRVVVQGQDQVRRPRVVARNLNWPSISGEGDELQSSASSVAINGRGCSFIGVGVRKDDVPGVDVGERCLIAGQVVVVDDDVVEAAQVGALVETGPHRPDDVDHRMVEPEYRVKRGRFYRDHCATDRIMDHGVGRLQFALERLERRTR</sequence>
<feature type="non-terminal residue" evidence="2">
    <location>
        <position position="1"/>
    </location>
</feature>
<name>A0A0H5RES0_9EUKA</name>
<evidence type="ECO:0000256" key="1">
    <source>
        <dbReference type="SAM" id="MobiDB-lite"/>
    </source>
</evidence>
<dbReference type="AlphaFoldDB" id="A0A0H5RES0"/>
<accession>A0A0H5RES0</accession>
<reference evidence="2" key="1">
    <citation type="submission" date="2015-04" db="EMBL/GenBank/DDBJ databases">
        <title>The genome sequence of the plant pathogenic Rhizarian Plasmodiophora brassicae reveals insights in its biotrophic life cycle and the origin of chitin synthesis.</title>
        <authorList>
            <person name="Schwelm A."/>
            <person name="Fogelqvist J."/>
            <person name="Knaust A."/>
            <person name="Julke S."/>
            <person name="Lilja T."/>
            <person name="Dhandapani V."/>
            <person name="Bonilla-Rosso G."/>
            <person name="Karlsson M."/>
            <person name="Shevchenko A."/>
            <person name="Choi S.R."/>
            <person name="Kim H.G."/>
            <person name="Park J.Y."/>
            <person name="Lim Y.P."/>
            <person name="Ludwig-Muller J."/>
            <person name="Dixelius C."/>
        </authorList>
    </citation>
    <scope>NUCLEOTIDE SEQUENCE</scope>
    <source>
        <tissue evidence="2">Potato root galls</tissue>
    </source>
</reference>
<dbReference type="EMBL" id="HACM01011784">
    <property type="protein sequence ID" value="CRZ12226.1"/>
    <property type="molecule type" value="Transcribed_RNA"/>
</dbReference>
<proteinExistence type="predicted"/>
<organism evidence="2">
    <name type="scientific">Spongospora subterranea</name>
    <dbReference type="NCBI Taxonomy" id="70186"/>
    <lineage>
        <taxon>Eukaryota</taxon>
        <taxon>Sar</taxon>
        <taxon>Rhizaria</taxon>
        <taxon>Endomyxa</taxon>
        <taxon>Phytomyxea</taxon>
        <taxon>Plasmodiophorida</taxon>
        <taxon>Plasmodiophoridae</taxon>
        <taxon>Spongospora</taxon>
    </lineage>
</organism>
<feature type="region of interest" description="Disordered" evidence="1">
    <location>
        <begin position="15"/>
        <end position="42"/>
    </location>
</feature>
<evidence type="ECO:0000313" key="2">
    <source>
        <dbReference type="EMBL" id="CRZ12226.1"/>
    </source>
</evidence>